<dbReference type="SUPFAM" id="SSF141868">
    <property type="entry name" value="EAL domain-like"/>
    <property type="match status" value="1"/>
</dbReference>
<evidence type="ECO:0000259" key="1">
    <source>
        <dbReference type="PROSITE" id="PS50883"/>
    </source>
</evidence>
<gene>
    <name evidence="2" type="ORF">EcWSU1_01051</name>
</gene>
<proteinExistence type="predicted"/>
<dbReference type="PROSITE" id="PS50883">
    <property type="entry name" value="EAL"/>
    <property type="match status" value="1"/>
</dbReference>
<evidence type="ECO:0000313" key="2">
    <source>
        <dbReference type="EMBL" id="AEW72491.1"/>
    </source>
</evidence>
<evidence type="ECO:0000313" key="3">
    <source>
        <dbReference type="Proteomes" id="UP000007838"/>
    </source>
</evidence>
<dbReference type="eggNOG" id="COG2200">
    <property type="taxonomic scope" value="Bacteria"/>
</dbReference>
<feature type="domain" description="EAL" evidence="1">
    <location>
        <begin position="11"/>
        <end position="248"/>
    </location>
</feature>
<reference evidence="2 3" key="1">
    <citation type="journal article" date="2011" name="Stand. Genomic Sci.">
        <title>Complete genome of the onion pathogen Enterobacter cloacae EcWSU1.</title>
        <authorList>
            <person name="Humann J.L."/>
            <person name="Wildung M."/>
            <person name="Cheng C.H."/>
            <person name="Lee T."/>
            <person name="Stewart J.E."/>
            <person name="Drew J.C."/>
            <person name="Triplett E.W."/>
            <person name="Main D."/>
            <person name="Schroeder B.K."/>
        </authorList>
    </citation>
    <scope>NUCLEOTIDE SEQUENCE [LARGE SCALE GENOMIC DNA]</scope>
    <source>
        <strain evidence="2 3">EcWSU1</strain>
    </source>
</reference>
<protein>
    <submittedName>
        <fullName evidence="2">Diguanylate Phosphodiesterase</fullName>
    </submittedName>
</protein>
<name>G8LCU3_9ENTR</name>
<dbReference type="Gene3D" id="3.20.20.450">
    <property type="entry name" value="EAL domain"/>
    <property type="match status" value="1"/>
</dbReference>
<dbReference type="InterPro" id="IPR035919">
    <property type="entry name" value="EAL_sf"/>
</dbReference>
<dbReference type="AlphaFoldDB" id="G8LCU3"/>
<organism evidence="2 3">
    <name type="scientific">Enterobacter ludwigii</name>
    <dbReference type="NCBI Taxonomy" id="299767"/>
    <lineage>
        <taxon>Bacteria</taxon>
        <taxon>Pseudomonadati</taxon>
        <taxon>Pseudomonadota</taxon>
        <taxon>Gammaproteobacteria</taxon>
        <taxon>Enterobacterales</taxon>
        <taxon>Enterobacteriaceae</taxon>
        <taxon>Enterobacter</taxon>
        <taxon>Enterobacter cloacae complex</taxon>
    </lineage>
</organism>
<dbReference type="HOGENOM" id="CLU_092727_1_0_6"/>
<dbReference type="SMART" id="SM00052">
    <property type="entry name" value="EAL"/>
    <property type="match status" value="1"/>
</dbReference>
<sequence>MRYPGRLEADRQQDHGVTAQNLTYTPPRLQYLSQDIVGIKLEPIVALSSLRRVGVEVLSVLSETQHSEAFFRHQSADWSITLLEAQLTALKNTPHCNNFFINLPITVLTEPDAFQRLSRIKCPPLNIELVDPGAFLTLSAAQRQTVTRSLLQLIRQGHGIWLDDIDETLIPPFLSCQLPLSGVKIDKDAFWRLRATPALRQLVSRCFQLAGKVLIEGIETEQDCTWALQAGAELGQGYYWPSWTWPED</sequence>
<accession>G8LCU3</accession>
<dbReference type="EMBL" id="CP002886">
    <property type="protein sequence ID" value="AEW72491.1"/>
    <property type="molecule type" value="Genomic_DNA"/>
</dbReference>
<dbReference type="Proteomes" id="UP000007838">
    <property type="component" value="Chromosome"/>
</dbReference>
<dbReference type="InterPro" id="IPR001633">
    <property type="entry name" value="EAL_dom"/>
</dbReference>
<dbReference type="Pfam" id="PF00563">
    <property type="entry name" value="EAL"/>
    <property type="match status" value="1"/>
</dbReference>
<dbReference type="KEGG" id="eec:EcWSU1_01051"/>